<evidence type="ECO:0000256" key="2">
    <source>
        <dbReference type="SAM" id="Phobius"/>
    </source>
</evidence>
<keyword evidence="2" id="KW-0472">Membrane</keyword>
<sequence>MSQLPNDAPTESMSLSISPQTKRNGTTLTIAGATGLMISLLLFLQYKSLLAPTLVLFGLSIVGLLLGISKLNEPPISIKLTPIGLSYFHRRGKVDIEWSNIVRLDSVRLTQNMQLIELPYIGFKLKKINPILDCISPRLATGLLTEQRPLFMTAATHDEDLQSLESYIGAEFTPFISHGDRYRGVLAMFGHRCQTLDDNLGYHLYISYDALDREPKEMVSLLRQWQQQALSDTAQQVVSNDRQSV</sequence>
<dbReference type="EMBL" id="CP050313">
    <property type="protein sequence ID" value="QIR14889.1"/>
    <property type="molecule type" value="Genomic_DNA"/>
</dbReference>
<dbReference type="AlphaFoldDB" id="A0A6G9QM11"/>
<evidence type="ECO:0000313" key="4">
    <source>
        <dbReference type="Proteomes" id="UP000502608"/>
    </source>
</evidence>
<dbReference type="Pfam" id="PF11201">
    <property type="entry name" value="DUF2982"/>
    <property type="match status" value="1"/>
</dbReference>
<feature type="region of interest" description="Disordered" evidence="1">
    <location>
        <begin position="1"/>
        <end position="20"/>
    </location>
</feature>
<keyword evidence="2" id="KW-1133">Transmembrane helix</keyword>
<dbReference type="RefSeq" id="WP_167678102.1">
    <property type="nucleotide sequence ID" value="NZ_CP050313.1"/>
</dbReference>
<dbReference type="Proteomes" id="UP000502608">
    <property type="component" value="Chromosome"/>
</dbReference>
<accession>A0A6G9QM11</accession>
<name>A0A6G9QM11_9GAMM</name>
<reference evidence="3 4" key="1">
    <citation type="submission" date="2020-03" db="EMBL/GenBank/DDBJ databases">
        <title>Complete genome sequence of Shewanella sp.</title>
        <authorList>
            <person name="Kim Y.-S."/>
            <person name="Kim S.-J."/>
            <person name="Jung H.-K."/>
            <person name="Kim K.-H."/>
        </authorList>
    </citation>
    <scope>NUCLEOTIDE SEQUENCE [LARGE SCALE GENOMIC DNA]</scope>
    <source>
        <strain evidence="3 4">PN3F2</strain>
    </source>
</reference>
<gene>
    <name evidence="3" type="ORF">HBH39_10665</name>
</gene>
<dbReference type="KEGG" id="saes:HBH39_10665"/>
<proteinExistence type="predicted"/>
<keyword evidence="2" id="KW-0812">Transmembrane</keyword>
<evidence type="ECO:0000313" key="3">
    <source>
        <dbReference type="EMBL" id="QIR14889.1"/>
    </source>
</evidence>
<protein>
    <submittedName>
        <fullName evidence="3">DUF2982 domain-containing protein</fullName>
    </submittedName>
</protein>
<evidence type="ECO:0000256" key="1">
    <source>
        <dbReference type="SAM" id="MobiDB-lite"/>
    </source>
</evidence>
<feature type="transmembrane region" description="Helical" evidence="2">
    <location>
        <begin position="25"/>
        <end position="44"/>
    </location>
</feature>
<feature type="transmembrane region" description="Helical" evidence="2">
    <location>
        <begin position="50"/>
        <end position="69"/>
    </location>
</feature>
<keyword evidence="4" id="KW-1185">Reference proteome</keyword>
<organism evidence="3 4">
    <name type="scientific">Shewanella aestuarii</name>
    <dbReference type="NCBI Taxonomy" id="1028752"/>
    <lineage>
        <taxon>Bacteria</taxon>
        <taxon>Pseudomonadati</taxon>
        <taxon>Pseudomonadota</taxon>
        <taxon>Gammaproteobacteria</taxon>
        <taxon>Alteromonadales</taxon>
        <taxon>Shewanellaceae</taxon>
        <taxon>Shewanella</taxon>
    </lineage>
</organism>
<dbReference type="InterPro" id="IPR021367">
    <property type="entry name" value="DUF2982"/>
</dbReference>